<evidence type="ECO:0000313" key="2">
    <source>
        <dbReference type="Proteomes" id="UP001140087"/>
    </source>
</evidence>
<feature type="non-terminal residue" evidence="1">
    <location>
        <position position="333"/>
    </location>
</feature>
<accession>A0ACC1L5C6</accession>
<reference evidence="1" key="1">
    <citation type="submission" date="2022-07" db="EMBL/GenBank/DDBJ databases">
        <title>Phylogenomic reconstructions and comparative analyses of Kickxellomycotina fungi.</title>
        <authorList>
            <person name="Reynolds N.K."/>
            <person name="Stajich J.E."/>
            <person name="Barry K."/>
            <person name="Grigoriev I.V."/>
            <person name="Crous P."/>
            <person name="Smith M.E."/>
        </authorList>
    </citation>
    <scope>NUCLEOTIDE SEQUENCE</scope>
    <source>
        <strain evidence="1">BCRC 34780</strain>
    </source>
</reference>
<name>A0ACC1L5C6_9FUNG</name>
<dbReference type="Proteomes" id="UP001140087">
    <property type="component" value="Unassembled WGS sequence"/>
</dbReference>
<comment type="caution">
    <text evidence="1">The sequence shown here is derived from an EMBL/GenBank/DDBJ whole genome shotgun (WGS) entry which is preliminary data.</text>
</comment>
<organism evidence="1 2">
    <name type="scientific">Coemansia helicoidea</name>
    <dbReference type="NCBI Taxonomy" id="1286919"/>
    <lineage>
        <taxon>Eukaryota</taxon>
        <taxon>Fungi</taxon>
        <taxon>Fungi incertae sedis</taxon>
        <taxon>Zoopagomycota</taxon>
        <taxon>Kickxellomycotina</taxon>
        <taxon>Kickxellomycetes</taxon>
        <taxon>Kickxellales</taxon>
        <taxon>Kickxellaceae</taxon>
        <taxon>Coemansia</taxon>
    </lineage>
</organism>
<sequence>MVAGLKVAKDPEDIALYAGMLFSSFSFCQTLTVMHWGRLSDRIGRRPVLLFGLTGYLVSFLLFGVSRSFAWALAARCLNGLMAGNVVVIKSAFAEVSDDTNRARIMALLPLIWNVGSAAGATVGGLFADPVRQYPRWFGHSQLFRTFPYLLPCLIGCSVTACGLAMGVFMLEETLVRKPASQLARPPSASQGLPATESSQLLPAKAPQQRTVRQLLTPTVALVMATSAVSSLTMAMGQQAYPIFAASDVAIGGLGLSSRSIGYSLAIGAASVLYVQLHMYPILEHKHGSLRCLQIGLQLLIPSFLALPFLSLLLAGADKSLGDLWLPAGSEGT</sequence>
<gene>
    <name evidence="1" type="ORF">H4R21_002695</name>
</gene>
<evidence type="ECO:0000313" key="1">
    <source>
        <dbReference type="EMBL" id="KAJ2801715.1"/>
    </source>
</evidence>
<dbReference type="EMBL" id="JANBUN010000727">
    <property type="protein sequence ID" value="KAJ2801715.1"/>
    <property type="molecule type" value="Genomic_DNA"/>
</dbReference>
<proteinExistence type="predicted"/>
<keyword evidence="2" id="KW-1185">Reference proteome</keyword>
<protein>
    <submittedName>
        <fullName evidence="1">Uncharacterized protein</fullName>
    </submittedName>
</protein>